<feature type="transmembrane region" description="Helical" evidence="6">
    <location>
        <begin position="476"/>
        <end position="499"/>
    </location>
</feature>
<dbReference type="Proteomes" id="UP000282759">
    <property type="component" value="Unassembled WGS sequence"/>
</dbReference>
<evidence type="ECO:0000313" key="8">
    <source>
        <dbReference type="Proteomes" id="UP000282759"/>
    </source>
</evidence>
<dbReference type="AlphaFoldDB" id="A0A3S2V0W2"/>
<protein>
    <submittedName>
        <fullName evidence="7">YfcC family protein</fullName>
    </submittedName>
</protein>
<dbReference type="InterPro" id="IPR051679">
    <property type="entry name" value="DASS-Related_Transporters"/>
</dbReference>
<dbReference type="RefSeq" id="WP_127706225.1">
    <property type="nucleotide sequence ID" value="NZ_SACK01000006.1"/>
</dbReference>
<dbReference type="Pfam" id="PF03606">
    <property type="entry name" value="DcuC"/>
    <property type="match status" value="1"/>
</dbReference>
<evidence type="ECO:0000256" key="2">
    <source>
        <dbReference type="ARBA" id="ARBA00022475"/>
    </source>
</evidence>
<reference evidence="7 8" key="1">
    <citation type="submission" date="2019-01" db="EMBL/GenBank/DDBJ databases">
        <authorList>
            <person name="Chen W.-M."/>
        </authorList>
    </citation>
    <scope>NUCLEOTIDE SEQUENCE [LARGE SCALE GENOMIC DNA]</scope>
    <source>
        <strain evidence="7 8">YBJ-36</strain>
    </source>
</reference>
<keyword evidence="5 6" id="KW-0472">Membrane</keyword>
<dbReference type="OrthoDB" id="255482at2"/>
<dbReference type="GO" id="GO:0005886">
    <property type="term" value="C:plasma membrane"/>
    <property type="evidence" value="ECO:0007669"/>
    <property type="project" value="UniProtKB-SubCell"/>
</dbReference>
<keyword evidence="4 6" id="KW-1133">Transmembrane helix</keyword>
<feature type="transmembrane region" description="Helical" evidence="6">
    <location>
        <begin position="418"/>
        <end position="436"/>
    </location>
</feature>
<keyword evidence="2" id="KW-1003">Cell membrane</keyword>
<evidence type="ECO:0000313" key="7">
    <source>
        <dbReference type="EMBL" id="RVU00201.1"/>
    </source>
</evidence>
<dbReference type="PANTHER" id="PTHR43652:SF6">
    <property type="entry name" value="ARGININE REPRESSOR"/>
    <property type="match status" value="1"/>
</dbReference>
<proteinExistence type="predicted"/>
<dbReference type="PANTHER" id="PTHR43652">
    <property type="entry name" value="BASIC AMINO ACID ANTIPORTER YFCC-RELATED"/>
    <property type="match status" value="1"/>
</dbReference>
<comment type="subcellular location">
    <subcellularLocation>
        <location evidence="1">Cell membrane</location>
        <topology evidence="1">Multi-pass membrane protein</topology>
    </subcellularLocation>
</comment>
<feature type="transmembrane region" description="Helical" evidence="6">
    <location>
        <begin position="442"/>
        <end position="464"/>
    </location>
</feature>
<feature type="transmembrane region" description="Helical" evidence="6">
    <location>
        <begin position="323"/>
        <end position="341"/>
    </location>
</feature>
<evidence type="ECO:0000256" key="4">
    <source>
        <dbReference type="ARBA" id="ARBA00022989"/>
    </source>
</evidence>
<feature type="transmembrane region" description="Helical" evidence="6">
    <location>
        <begin position="7"/>
        <end position="28"/>
    </location>
</feature>
<keyword evidence="8" id="KW-1185">Reference proteome</keyword>
<evidence type="ECO:0000256" key="5">
    <source>
        <dbReference type="ARBA" id="ARBA00023136"/>
    </source>
</evidence>
<sequence>MAKLKKLPSPITILVIVILIAAAATWLLPAGEYDKLSYNGSGRFIVQTTTGEKTLPFTQRTLDSLHIRIPLAKFSNGDIRKPVAIPGDYHTVPSNKQGPINIIEAPIKGLYDTIDIILFVLFIGGFMHVFQQTGAMEEGIRNLSYRMKGREAWLIIIMTFLFSLGGASFGMAEEGLVFYPIMAPLFLAAGYDLLVPAAVIFGGTSIGIISSFSNPFATIIASNAAGVNWAEGITERLIVFIVVTTLFTWYVVRYAQKVKKDPSTSLVYRIDGIAISALTNDQHSTPVKMSKKNSALLVLFMATFLVMIYGVVFQGWWLPEMSALFLVSAIIVAVITCVNESEFIMQFIEGAKSLLSVAFIIGVARGVGLILNDGRISDSILHYSAGLVGNMPPLLFIIILFLLFNVFTLFISSTSGMAVLTMPIFGSLAVVVGVPGREVVNAYLFGIGIMTFITPTGLILPSLAMVNVSYKTWIRFIWPFLILISIVCCLFLIGGVWLFR</sequence>
<name>A0A3S2V0W2_9SPHI</name>
<organism evidence="7 8">
    <name type="scientific">Mucilaginibacter limnophilus</name>
    <dbReference type="NCBI Taxonomy" id="1932778"/>
    <lineage>
        <taxon>Bacteria</taxon>
        <taxon>Pseudomonadati</taxon>
        <taxon>Bacteroidota</taxon>
        <taxon>Sphingobacteriia</taxon>
        <taxon>Sphingobacteriales</taxon>
        <taxon>Sphingobacteriaceae</taxon>
        <taxon>Mucilaginibacter</taxon>
    </lineage>
</organism>
<feature type="transmembrane region" description="Helical" evidence="6">
    <location>
        <begin position="113"/>
        <end position="131"/>
    </location>
</feature>
<dbReference type="EMBL" id="SACK01000006">
    <property type="protein sequence ID" value="RVU00201.1"/>
    <property type="molecule type" value="Genomic_DNA"/>
</dbReference>
<feature type="transmembrane region" description="Helical" evidence="6">
    <location>
        <begin position="208"/>
        <end position="227"/>
    </location>
</feature>
<feature type="transmembrane region" description="Helical" evidence="6">
    <location>
        <begin position="152"/>
        <end position="171"/>
    </location>
</feature>
<feature type="transmembrane region" description="Helical" evidence="6">
    <location>
        <begin position="391"/>
        <end position="411"/>
    </location>
</feature>
<feature type="transmembrane region" description="Helical" evidence="6">
    <location>
        <begin position="177"/>
        <end position="201"/>
    </location>
</feature>
<dbReference type="InterPro" id="IPR018385">
    <property type="entry name" value="C4_dicarb_anaerob_car-like"/>
</dbReference>
<comment type="caution">
    <text evidence="7">The sequence shown here is derived from an EMBL/GenBank/DDBJ whole genome shotgun (WGS) entry which is preliminary data.</text>
</comment>
<evidence type="ECO:0000256" key="3">
    <source>
        <dbReference type="ARBA" id="ARBA00022692"/>
    </source>
</evidence>
<evidence type="ECO:0000256" key="1">
    <source>
        <dbReference type="ARBA" id="ARBA00004651"/>
    </source>
</evidence>
<accession>A0A3S2V0W2</accession>
<gene>
    <name evidence="7" type="ORF">EOD41_14685</name>
</gene>
<feature type="transmembrane region" description="Helical" evidence="6">
    <location>
        <begin position="233"/>
        <end position="252"/>
    </location>
</feature>
<feature type="transmembrane region" description="Helical" evidence="6">
    <location>
        <begin position="295"/>
        <end position="317"/>
    </location>
</feature>
<evidence type="ECO:0000256" key="6">
    <source>
        <dbReference type="SAM" id="Phobius"/>
    </source>
</evidence>
<keyword evidence="3 6" id="KW-0812">Transmembrane</keyword>
<feature type="transmembrane region" description="Helical" evidence="6">
    <location>
        <begin position="353"/>
        <end position="371"/>
    </location>
</feature>